<dbReference type="RefSeq" id="WP_227229910.1">
    <property type="nucleotide sequence ID" value="NZ_JAJCVJ010000002.1"/>
</dbReference>
<dbReference type="InterPro" id="IPR017850">
    <property type="entry name" value="Alkaline_phosphatase_core_sf"/>
</dbReference>
<feature type="modified residue" description="3-oxoalanine (Ser)" evidence="1">
    <location>
        <position position="51"/>
    </location>
</feature>
<dbReference type="Gene3D" id="3.40.720.10">
    <property type="entry name" value="Alkaline Phosphatase, subunit A"/>
    <property type="match status" value="1"/>
</dbReference>
<evidence type="ECO:0000256" key="1">
    <source>
        <dbReference type="PIRSR" id="PIRSR600917-52"/>
    </source>
</evidence>
<name>A0ABD5RCF3_9EURY</name>
<protein>
    <submittedName>
        <fullName evidence="3">Sulfatase-like hydrolase/transferase</fullName>
    </submittedName>
</protein>
<dbReference type="Pfam" id="PF00884">
    <property type="entry name" value="Sulfatase"/>
    <property type="match status" value="1"/>
</dbReference>
<dbReference type="PANTHER" id="PTHR43751:SF3">
    <property type="entry name" value="SULFATASE N-TERMINAL DOMAIN-CONTAINING PROTEIN"/>
    <property type="match status" value="1"/>
</dbReference>
<keyword evidence="4" id="KW-1185">Reference proteome</keyword>
<dbReference type="InterPro" id="IPR000917">
    <property type="entry name" value="Sulfatase_N"/>
</dbReference>
<dbReference type="SUPFAM" id="SSF53649">
    <property type="entry name" value="Alkaline phosphatase-like"/>
    <property type="match status" value="1"/>
</dbReference>
<comment type="caution">
    <text evidence="3">The sequence shown here is derived from an EMBL/GenBank/DDBJ whole genome shotgun (WGS) entry which is preliminary data.</text>
</comment>
<organism evidence="3 4">
    <name type="scientific">Salinirubrum litoreum</name>
    <dbReference type="NCBI Taxonomy" id="1126234"/>
    <lineage>
        <taxon>Archaea</taxon>
        <taxon>Methanobacteriati</taxon>
        <taxon>Methanobacteriota</taxon>
        <taxon>Stenosarchaea group</taxon>
        <taxon>Halobacteria</taxon>
        <taxon>Halobacteriales</taxon>
        <taxon>Haloferacaceae</taxon>
        <taxon>Salinirubrum</taxon>
    </lineage>
</organism>
<dbReference type="Proteomes" id="UP001596201">
    <property type="component" value="Unassembled WGS sequence"/>
</dbReference>
<dbReference type="PANTHER" id="PTHR43751">
    <property type="entry name" value="SULFATASE"/>
    <property type="match status" value="1"/>
</dbReference>
<sequence length="493" mass="54071">MEPNVLLVVLDSVRSANASVDGYPEPTTPFLDRFADSATHYTQARSPGSWSLPSHTSVFTGLHVAEHRVTEPDHRLEPGNTVFEDLQSAGYDTAVFSENPWLTTMDMGLDAGFDTVEGAQNVLFPEGANPVEFTAREGQGQYRAFLRYCLDHEHPAKSFANGVANKLAWDFPALVPDSLTASAPADAYVDRFLDWQADRDDPWAACVNLMDAHAPYEPLPDHDLWADDALRRHQRDLDKHVWSFHAGDAPWWLCRAFEALYDGTIRQADAAVENLVRTLDERGVLDDTLVVVTADHGEGFGEVDRLKGTRLVGHVEGIHERQLHVPLLVKRPGQQTGETVRDPATLTNFPAVVESVRDAPETTTSDDAPATFADGPVIASSHGLTEPNMALAEEYCDSDDLWQFRGDMLAVYESAGDDTAEGAVAKYATWGDEAVTVRAVDAETSYVRADDDGGRVADVFDDLVDAGVRGEGTDVDDVDDATRQRLRDLGYAE</sequence>
<feature type="domain" description="Sulfatase N-terminal" evidence="2">
    <location>
        <begin position="3"/>
        <end position="349"/>
    </location>
</feature>
<dbReference type="InterPro" id="IPR052701">
    <property type="entry name" value="GAG_Ulvan_Degrading_Sulfatases"/>
</dbReference>
<proteinExistence type="predicted"/>
<reference evidence="3 4" key="1">
    <citation type="journal article" date="2019" name="Int. J. Syst. Evol. Microbiol.">
        <title>The Global Catalogue of Microorganisms (GCM) 10K type strain sequencing project: providing services to taxonomists for standard genome sequencing and annotation.</title>
        <authorList>
            <consortium name="The Broad Institute Genomics Platform"/>
            <consortium name="The Broad Institute Genome Sequencing Center for Infectious Disease"/>
            <person name="Wu L."/>
            <person name="Ma J."/>
        </authorList>
    </citation>
    <scope>NUCLEOTIDE SEQUENCE [LARGE SCALE GENOMIC DNA]</scope>
    <source>
        <strain evidence="3 4">CGMCC 1.12237</strain>
    </source>
</reference>
<accession>A0ABD5RCF3</accession>
<evidence type="ECO:0000313" key="4">
    <source>
        <dbReference type="Proteomes" id="UP001596201"/>
    </source>
</evidence>
<evidence type="ECO:0000313" key="3">
    <source>
        <dbReference type="EMBL" id="MFC5367665.1"/>
    </source>
</evidence>
<dbReference type="EMBL" id="JBHSKX010000002">
    <property type="protein sequence ID" value="MFC5367665.1"/>
    <property type="molecule type" value="Genomic_DNA"/>
</dbReference>
<evidence type="ECO:0000259" key="2">
    <source>
        <dbReference type="Pfam" id="PF00884"/>
    </source>
</evidence>
<gene>
    <name evidence="3" type="ORF">ACFPJ5_12035</name>
</gene>
<dbReference type="AlphaFoldDB" id="A0ABD5RCF3"/>
<dbReference type="CDD" id="cd16148">
    <property type="entry name" value="sulfatase_like"/>
    <property type="match status" value="1"/>
</dbReference>
<comment type="PTM">
    <text evidence="1">The conversion to 3-oxoalanine (also known as C-formylglycine, FGly), of a serine or cysteine residue in prokaryotes and of a cysteine residue in eukaryotes, is critical for catalytic activity.</text>
</comment>